<evidence type="ECO:0000256" key="7">
    <source>
        <dbReference type="ARBA" id="ARBA00022741"/>
    </source>
</evidence>
<evidence type="ECO:0000256" key="2">
    <source>
        <dbReference type="ARBA" id="ARBA00001946"/>
    </source>
</evidence>
<dbReference type="SUPFAM" id="SSF56059">
    <property type="entry name" value="Glutathione synthetase ATP-binding domain-like"/>
    <property type="match status" value="1"/>
</dbReference>
<evidence type="ECO:0000256" key="12">
    <source>
        <dbReference type="PROSITE-ProRule" id="PRU00409"/>
    </source>
</evidence>
<evidence type="ECO:0000259" key="13">
    <source>
        <dbReference type="PROSITE" id="PS50975"/>
    </source>
</evidence>
<comment type="catalytic activity">
    <reaction evidence="11">
        <text>hydrogencarbonate + NH4(+) + 2 ATP = carbamoyl phosphate + 2 ADP + phosphate + 2 H(+)</text>
        <dbReference type="Rhea" id="RHEA:18029"/>
        <dbReference type="ChEBI" id="CHEBI:15378"/>
        <dbReference type="ChEBI" id="CHEBI:17544"/>
        <dbReference type="ChEBI" id="CHEBI:28938"/>
        <dbReference type="ChEBI" id="CHEBI:30616"/>
        <dbReference type="ChEBI" id="CHEBI:43474"/>
        <dbReference type="ChEBI" id="CHEBI:58228"/>
        <dbReference type="ChEBI" id="CHEBI:456216"/>
        <dbReference type="EC" id="6.3.4.16"/>
    </reaction>
</comment>
<evidence type="ECO:0000256" key="9">
    <source>
        <dbReference type="ARBA" id="ARBA00022975"/>
    </source>
</evidence>
<dbReference type="GO" id="GO:0005737">
    <property type="term" value="C:cytoplasm"/>
    <property type="evidence" value="ECO:0007669"/>
    <property type="project" value="TreeGrafter"/>
</dbReference>
<keyword evidence="6" id="KW-0677">Repeat</keyword>
<evidence type="ECO:0000313" key="14">
    <source>
        <dbReference type="EMBL" id="KRM16881.1"/>
    </source>
</evidence>
<keyword evidence="5" id="KW-0479">Metal-binding</keyword>
<dbReference type="AlphaFoldDB" id="A0A0R1WGK4"/>
<dbReference type="InterPro" id="IPR058047">
    <property type="entry name" value="CPSase_preATP-grasp"/>
</dbReference>
<evidence type="ECO:0000256" key="5">
    <source>
        <dbReference type="ARBA" id="ARBA00022723"/>
    </source>
</evidence>
<dbReference type="Gene3D" id="3.30.1490.20">
    <property type="entry name" value="ATP-grasp fold, A domain"/>
    <property type="match status" value="1"/>
</dbReference>
<reference evidence="14 15" key="1">
    <citation type="journal article" date="2015" name="Genome Announc.">
        <title>Expanding the biotechnology potential of lactobacilli through comparative genomics of 213 strains and associated genera.</title>
        <authorList>
            <person name="Sun Z."/>
            <person name="Harris H.M."/>
            <person name="McCann A."/>
            <person name="Guo C."/>
            <person name="Argimon S."/>
            <person name="Zhang W."/>
            <person name="Yang X."/>
            <person name="Jeffery I.B."/>
            <person name="Cooney J.C."/>
            <person name="Kagawa T.F."/>
            <person name="Liu W."/>
            <person name="Song Y."/>
            <person name="Salvetti E."/>
            <person name="Wrobel A."/>
            <person name="Rasinkangas P."/>
            <person name="Parkhill J."/>
            <person name="Rea M.C."/>
            <person name="O'Sullivan O."/>
            <person name="Ritari J."/>
            <person name="Douillard F.P."/>
            <person name="Paul Ross R."/>
            <person name="Yang R."/>
            <person name="Briner A.E."/>
            <person name="Felis G.E."/>
            <person name="de Vos W.M."/>
            <person name="Barrangou R."/>
            <person name="Klaenhammer T.R."/>
            <person name="Caufield P.W."/>
            <person name="Cui Y."/>
            <person name="Zhang H."/>
            <person name="O'Toole P.W."/>
        </authorList>
    </citation>
    <scope>NUCLEOTIDE SEQUENCE [LARGE SCALE GENOMIC DNA]</scope>
    <source>
        <strain evidence="14 15">DSM 4864</strain>
    </source>
</reference>
<dbReference type="InterPro" id="IPR005479">
    <property type="entry name" value="CPAse_ATP-bd"/>
</dbReference>
<dbReference type="InterPro" id="IPR005483">
    <property type="entry name" value="CPSase_dom"/>
</dbReference>
<evidence type="ECO:0000256" key="1">
    <source>
        <dbReference type="ARBA" id="ARBA00001936"/>
    </source>
</evidence>
<dbReference type="InterPro" id="IPR011761">
    <property type="entry name" value="ATP-grasp"/>
</dbReference>
<comment type="cofactor">
    <cofactor evidence="1">
        <name>Mn(2+)</name>
        <dbReference type="ChEBI" id="CHEBI:29035"/>
    </cofactor>
</comment>
<dbReference type="GO" id="GO:0006221">
    <property type="term" value="P:pyrimidine nucleotide biosynthetic process"/>
    <property type="evidence" value="ECO:0007669"/>
    <property type="project" value="UniProtKB-KW"/>
</dbReference>
<evidence type="ECO:0000313" key="15">
    <source>
        <dbReference type="Proteomes" id="UP000050973"/>
    </source>
</evidence>
<keyword evidence="4 14" id="KW-0436">Ligase</keyword>
<dbReference type="Gene3D" id="1.10.1030.10">
    <property type="entry name" value="Carbamoyl-phosphate synthetase, large subunit oligomerisation domain"/>
    <property type="match status" value="1"/>
</dbReference>
<dbReference type="Gene3D" id="3.30.470.20">
    <property type="entry name" value="ATP-grasp fold, B domain"/>
    <property type="match status" value="1"/>
</dbReference>
<dbReference type="GO" id="GO:0005524">
    <property type="term" value="F:ATP binding"/>
    <property type="evidence" value="ECO:0007669"/>
    <property type="project" value="UniProtKB-UniRule"/>
</dbReference>
<sequence length="832" mass="92998">MESDVHSVLIIGAGANDIQHGDEVDAATFQVATEFKKLGIHTIFIDDNPFSVSLESHDVIDHSCVEALTVDNLMAVINRYKPHAILPTLGNRRAFELTQKLMDKGVLREKGIRLLGIPEATIHQINNPVLLSRTLHSMDAPMKSIATVNNYQDALQEANRLGYPVIIRSVLPKSSSTRRIVHDRRELVTAVQRCLKQSRAEQVLVQQSLAGYKEIEVMVQRDQSGTMMMLAMVEDMDPIGIHAGDSIAFNPPQTLLDRQIQDMRDTAFAITRKLRIVGVNHVQFALNPANDRFYVIKNSPYFDRMTSFVAQSTGYPIAKVCVQLYAGKLLRDIDLGTDYIHHAALVEPTMDHIAARVPLWGFHELPEADRQLATEKKSVGTAFGVGRSPIEAVFKAIEATYRKSTDARLHEQEKLSDDELVVKLVHPEAGRLFTLIEAMRRGYSVEELTEMTKIDPFYFDQINRMRLLIEDVIEHRQKEPMLAEAKYYGLSNQLIAHLWETTPGQVYQMAEDHQLMAKYKEIEPSGGEFTQHTHSFYAAFEDENEVRKTAQPSALVVGTGGLRLGLSNAGDYFVAMMMRQLHADGFHTIVVNSNPSSVNLSYSLADKRYLEPATAENILQIVRIEQPRFLFVPASYTELLNALAKSEISGRVVVIPDTSRSQLTCADQRLLATNFLYDGKYAYPLGSTSNIHAAHPELGPTVVQYPAEVDGSLNQQLTEQGLANVLEEDHPGLYQVLFEQEPGGNYVKRGIQEMPLPELAFLSKALQLDLTGIFTRIVTGQVNDEQINAFLKREATMGTALYQPSFPFKALHVADGVPTANKVIGAQLHFLK</sequence>
<dbReference type="PANTHER" id="PTHR11405:SF53">
    <property type="entry name" value="CARBAMOYL-PHOSPHATE SYNTHASE [AMMONIA], MITOCHONDRIAL"/>
    <property type="match status" value="1"/>
</dbReference>
<evidence type="ECO:0000256" key="8">
    <source>
        <dbReference type="ARBA" id="ARBA00022840"/>
    </source>
</evidence>
<dbReference type="PANTHER" id="PTHR11405">
    <property type="entry name" value="CARBAMOYLTRANSFERASE FAMILY MEMBER"/>
    <property type="match status" value="1"/>
</dbReference>
<dbReference type="InterPro" id="IPR036897">
    <property type="entry name" value="CarbamoylP_synth_lsu_oligo_sf"/>
</dbReference>
<dbReference type="Pfam" id="PF25596">
    <property type="entry name" value="CPSase_L_D1"/>
    <property type="match status" value="2"/>
</dbReference>
<name>A0A0R1WGK4_9LACO</name>
<protein>
    <submittedName>
        <fullName evidence="14">Carbamoyl-phosphate ligase, large subunit, oligomerization domain protein</fullName>
    </submittedName>
</protein>
<dbReference type="Pfam" id="PF02787">
    <property type="entry name" value="CPSase_L_D3"/>
    <property type="match status" value="1"/>
</dbReference>
<gene>
    <name evidence="14" type="ORF">FC49_GL000037</name>
</gene>
<organism evidence="14 15">
    <name type="scientific">Limosilactobacillus oris DSM 4864</name>
    <dbReference type="NCBI Taxonomy" id="1423779"/>
    <lineage>
        <taxon>Bacteria</taxon>
        <taxon>Bacillati</taxon>
        <taxon>Bacillota</taxon>
        <taxon>Bacilli</taxon>
        <taxon>Lactobacillales</taxon>
        <taxon>Lactobacillaceae</taxon>
        <taxon>Limosilactobacillus</taxon>
    </lineage>
</organism>
<dbReference type="PATRIC" id="fig|1423779.3.peg.38"/>
<dbReference type="InterPro" id="IPR016185">
    <property type="entry name" value="PreATP-grasp_dom_sf"/>
</dbReference>
<comment type="similarity">
    <text evidence="3">Belongs to the CarB family.</text>
</comment>
<evidence type="ECO:0000256" key="10">
    <source>
        <dbReference type="ARBA" id="ARBA00023211"/>
    </source>
</evidence>
<dbReference type="SUPFAM" id="SSF48108">
    <property type="entry name" value="Carbamoyl phosphate synthetase, large subunit connection domain"/>
    <property type="match status" value="1"/>
</dbReference>
<evidence type="ECO:0000256" key="4">
    <source>
        <dbReference type="ARBA" id="ARBA00022598"/>
    </source>
</evidence>
<dbReference type="GO" id="GO:0046872">
    <property type="term" value="F:metal ion binding"/>
    <property type="evidence" value="ECO:0007669"/>
    <property type="project" value="UniProtKB-KW"/>
</dbReference>
<dbReference type="SMART" id="SM01096">
    <property type="entry name" value="CPSase_L_D3"/>
    <property type="match status" value="1"/>
</dbReference>
<keyword evidence="7 12" id="KW-0547">Nucleotide-binding</keyword>
<keyword evidence="10" id="KW-0464">Manganese</keyword>
<accession>A0A0R1WGK4</accession>
<dbReference type="GO" id="GO:0004087">
    <property type="term" value="F:carbamoyl-phosphate synthase (ammonia) activity"/>
    <property type="evidence" value="ECO:0007669"/>
    <property type="project" value="UniProtKB-EC"/>
</dbReference>
<evidence type="ECO:0000256" key="3">
    <source>
        <dbReference type="ARBA" id="ARBA00009799"/>
    </source>
</evidence>
<feature type="domain" description="ATP-grasp" evidence="13">
    <location>
        <begin position="132"/>
        <end position="326"/>
    </location>
</feature>
<dbReference type="EMBL" id="AZGE01000001">
    <property type="protein sequence ID" value="KRM16881.1"/>
    <property type="molecule type" value="Genomic_DNA"/>
</dbReference>
<dbReference type="SUPFAM" id="SSF52440">
    <property type="entry name" value="PreATP-grasp domain"/>
    <property type="match status" value="2"/>
</dbReference>
<dbReference type="InterPro" id="IPR013815">
    <property type="entry name" value="ATP_grasp_subdomain_1"/>
</dbReference>
<evidence type="ECO:0000256" key="6">
    <source>
        <dbReference type="ARBA" id="ARBA00022737"/>
    </source>
</evidence>
<dbReference type="GO" id="GO:0006541">
    <property type="term" value="P:glutamine metabolic process"/>
    <property type="evidence" value="ECO:0007669"/>
    <property type="project" value="TreeGrafter"/>
</dbReference>
<dbReference type="FunFam" id="3.40.50.20:FF:000001">
    <property type="entry name" value="Carbamoyl-phosphate synthase large chain"/>
    <property type="match status" value="2"/>
</dbReference>
<dbReference type="InterPro" id="IPR005480">
    <property type="entry name" value="CPSase_lsu_oligo"/>
</dbReference>
<dbReference type="Gene3D" id="3.40.50.20">
    <property type="match status" value="2"/>
</dbReference>
<keyword evidence="8 12" id="KW-0067">ATP-binding</keyword>
<comment type="caution">
    <text evidence="14">The sequence shown here is derived from an EMBL/GenBank/DDBJ whole genome shotgun (WGS) entry which is preliminary data.</text>
</comment>
<evidence type="ECO:0000256" key="11">
    <source>
        <dbReference type="ARBA" id="ARBA00047359"/>
    </source>
</evidence>
<dbReference type="Pfam" id="PF02786">
    <property type="entry name" value="CPSase_L_D2"/>
    <property type="match status" value="1"/>
</dbReference>
<dbReference type="PROSITE" id="PS50975">
    <property type="entry name" value="ATP_GRASP"/>
    <property type="match status" value="1"/>
</dbReference>
<keyword evidence="9" id="KW-0665">Pyrimidine biosynthesis</keyword>
<proteinExistence type="inferred from homology"/>
<comment type="cofactor">
    <cofactor evidence="2">
        <name>Mg(2+)</name>
        <dbReference type="ChEBI" id="CHEBI:18420"/>
    </cofactor>
</comment>
<dbReference type="PRINTS" id="PR00098">
    <property type="entry name" value="CPSASE"/>
</dbReference>
<dbReference type="Proteomes" id="UP000050973">
    <property type="component" value="Unassembled WGS sequence"/>
</dbReference>
<dbReference type="RefSeq" id="WP_056983648.1">
    <property type="nucleotide sequence ID" value="NZ_AZGE01000001.1"/>
</dbReference>
<dbReference type="GO" id="GO:0004088">
    <property type="term" value="F:carbamoyl-phosphate synthase (glutamine-hydrolyzing) activity"/>
    <property type="evidence" value="ECO:0007669"/>
    <property type="project" value="TreeGrafter"/>
</dbReference>